<dbReference type="EMBL" id="FZPD01000003">
    <property type="protein sequence ID" value="SNT00557.1"/>
    <property type="molecule type" value="Genomic_DNA"/>
</dbReference>
<organism evidence="1 2">
    <name type="scientific">Ekhidna lutea</name>
    <dbReference type="NCBI Taxonomy" id="447679"/>
    <lineage>
        <taxon>Bacteria</taxon>
        <taxon>Pseudomonadati</taxon>
        <taxon>Bacteroidota</taxon>
        <taxon>Cytophagia</taxon>
        <taxon>Cytophagales</taxon>
        <taxon>Reichenbachiellaceae</taxon>
        <taxon>Ekhidna</taxon>
    </lineage>
</organism>
<name>A0A239J3Y5_EKHLU</name>
<protein>
    <submittedName>
        <fullName evidence="1">Uncharacterized protein</fullName>
    </submittedName>
</protein>
<evidence type="ECO:0000313" key="1">
    <source>
        <dbReference type="EMBL" id="SNT00557.1"/>
    </source>
</evidence>
<dbReference type="AlphaFoldDB" id="A0A239J3Y5"/>
<reference evidence="1 2" key="1">
    <citation type="submission" date="2017-06" db="EMBL/GenBank/DDBJ databases">
        <authorList>
            <person name="Kim H.J."/>
            <person name="Triplett B.A."/>
        </authorList>
    </citation>
    <scope>NUCLEOTIDE SEQUENCE [LARGE SCALE GENOMIC DNA]</scope>
    <source>
        <strain evidence="1 2">DSM 19307</strain>
    </source>
</reference>
<dbReference type="OrthoDB" id="249246at2"/>
<dbReference type="Proteomes" id="UP000198393">
    <property type="component" value="Unassembled WGS sequence"/>
</dbReference>
<proteinExistence type="predicted"/>
<evidence type="ECO:0000313" key="2">
    <source>
        <dbReference type="Proteomes" id="UP000198393"/>
    </source>
</evidence>
<gene>
    <name evidence="1" type="ORF">SAMN05421640_1977</name>
</gene>
<keyword evidence="2" id="KW-1185">Reference proteome</keyword>
<dbReference type="RefSeq" id="WP_089356694.1">
    <property type="nucleotide sequence ID" value="NZ_FZPD01000003.1"/>
</dbReference>
<accession>A0A239J3Y5</accession>
<sequence>MKKLISIGLLFNATILFSQEMVKYQVNEEISYQVPESFVVMSEGDRLQKFVSAREPLAMHSSQDREVNFGVNWNPMQWIDGDEEIIYGFYKASIQSMFDQVEFLQDEVKEVNGRKFIVFEFIGSLTSENAFSGTKSSRTYSYIQYTAYNGQVLLFNFGCKARLMGQWQSAAREIMNSVKVKKK</sequence>